<dbReference type="EMBL" id="LAZR01002696">
    <property type="protein sequence ID" value="KKN26760.1"/>
    <property type="molecule type" value="Genomic_DNA"/>
</dbReference>
<comment type="caution">
    <text evidence="1">The sequence shown here is derived from an EMBL/GenBank/DDBJ whole genome shotgun (WGS) entry which is preliminary data.</text>
</comment>
<accession>A0A0F9P4N0</accession>
<dbReference type="AlphaFoldDB" id="A0A0F9P4N0"/>
<reference evidence="1" key="1">
    <citation type="journal article" date="2015" name="Nature">
        <title>Complex archaea that bridge the gap between prokaryotes and eukaryotes.</title>
        <authorList>
            <person name="Spang A."/>
            <person name="Saw J.H."/>
            <person name="Jorgensen S.L."/>
            <person name="Zaremba-Niedzwiedzka K."/>
            <person name="Martijn J."/>
            <person name="Lind A.E."/>
            <person name="van Eijk R."/>
            <person name="Schleper C."/>
            <person name="Guy L."/>
            <person name="Ettema T.J."/>
        </authorList>
    </citation>
    <scope>NUCLEOTIDE SEQUENCE</scope>
</reference>
<sequence>MMVSNDSKINSTIRCSICRAEIVDRSRLYQESKDLRVICGDCREKFTDEDLQVIQDLFIIYGGYFGMFKCESYSETDFVGDLVEELDAMEDIVDVAQVNRKMLHIALLHGLTLEQYTKKLRVFIE</sequence>
<gene>
    <name evidence="1" type="ORF">LCGC14_0871420</name>
</gene>
<protein>
    <submittedName>
        <fullName evidence="1">Uncharacterized protein</fullName>
    </submittedName>
</protein>
<proteinExistence type="predicted"/>
<organism evidence="1">
    <name type="scientific">marine sediment metagenome</name>
    <dbReference type="NCBI Taxonomy" id="412755"/>
    <lineage>
        <taxon>unclassified sequences</taxon>
        <taxon>metagenomes</taxon>
        <taxon>ecological metagenomes</taxon>
    </lineage>
</organism>
<evidence type="ECO:0000313" key="1">
    <source>
        <dbReference type="EMBL" id="KKN26760.1"/>
    </source>
</evidence>
<name>A0A0F9P4N0_9ZZZZ</name>